<organism evidence="1 2">
    <name type="scientific">Richelia sinica FACHB-800</name>
    <dbReference type="NCBI Taxonomy" id="1357546"/>
    <lineage>
        <taxon>Bacteria</taxon>
        <taxon>Bacillati</taxon>
        <taxon>Cyanobacteriota</taxon>
        <taxon>Cyanophyceae</taxon>
        <taxon>Nostocales</taxon>
        <taxon>Nostocaceae</taxon>
        <taxon>Richelia</taxon>
    </lineage>
</organism>
<name>A0A975T857_9NOST</name>
<dbReference type="Proteomes" id="UP000683511">
    <property type="component" value="Chromosome"/>
</dbReference>
<dbReference type="AlphaFoldDB" id="A0A975T857"/>
<evidence type="ECO:0000313" key="2">
    <source>
        <dbReference type="Proteomes" id="UP000683511"/>
    </source>
</evidence>
<reference evidence="1" key="1">
    <citation type="submission" date="2017-04" db="EMBL/GenBank/DDBJ databases">
        <title>Genome deletions in a multicellular cyanobacterial endosymbiont for morphological adaptation in marine diatoms.</title>
        <authorList>
            <person name="Wang Y."/>
            <person name="Gao H."/>
            <person name="Li R."/>
            <person name="Xu X."/>
        </authorList>
    </citation>
    <scope>NUCLEOTIDE SEQUENCE</scope>
    <source>
        <strain evidence="1">FACHB 800</strain>
    </source>
</reference>
<dbReference type="EMBL" id="CP021056">
    <property type="protein sequence ID" value="QXE23675.1"/>
    <property type="molecule type" value="Genomic_DNA"/>
</dbReference>
<sequence length="34" mass="3703">MDSVIIIIIGKSPDFLMRVLSPEAGLITTLIPTF</sequence>
<protein>
    <submittedName>
        <fullName evidence="1">Uncharacterized protein</fullName>
    </submittedName>
</protein>
<keyword evidence="2" id="KW-1185">Reference proteome</keyword>
<dbReference type="KEGG" id="rsin:B6N60_02365"/>
<gene>
    <name evidence="1" type="ORF">B6N60_02365</name>
</gene>
<proteinExistence type="predicted"/>
<accession>A0A975T857</accession>
<evidence type="ECO:0000313" key="1">
    <source>
        <dbReference type="EMBL" id="QXE23675.1"/>
    </source>
</evidence>